<dbReference type="AlphaFoldDB" id="A0A6P8C967"/>
<proteinExistence type="predicted"/>
<keyword evidence="2" id="KW-1185">Reference proteome</keyword>
<feature type="compositionally biased region" description="Basic and acidic residues" evidence="1">
    <location>
        <begin position="321"/>
        <end position="339"/>
    </location>
</feature>
<sequence>MHHQLKGMGEPSVDWEMQEHCPYEQDSGKVSWILKKGLVLGKNILVTGVVVSSAPIVLPLLLGISAFGFAVSVPSGLFLASYACSEKLMSKLLPGPSPSTFPLDCGGATYNEEVEEYGVGFKGDFDMEEEEVEQFEDTRGVAMRLELPVEDVGRRFEKVGSDLVTRDLSEIVEEDAQQNAGGLIDDQVQPLIEGHAGGRRDKIQDLPVNEMKGIVLTVEADDRTTLEDKGTSFEVREVVVMESAGAENIEEGKLAKETTGLIEKLRDEGRDDRREQHEVIDETALEEHETETGKNAEDVGTQVEAKDAGRKGKKKGKKKGKVEEKSAMELPKQNEKNNESKSSVGDTTEVEKPMKDAARSDLRTSEGKGQHSGRVVNGSEKSSGIHPVKGTNLPSQERTDGNEKIWKQIEALWVMVGYKATQQATCLEELKALYLFTGVEPPESFKDISDQDELNDKLRFLMSIVGVK</sequence>
<dbReference type="RefSeq" id="XP_031377608.1">
    <property type="nucleotide sequence ID" value="XM_031521748.1"/>
</dbReference>
<evidence type="ECO:0000256" key="1">
    <source>
        <dbReference type="SAM" id="MobiDB-lite"/>
    </source>
</evidence>
<accession>A0A6P8C967</accession>
<evidence type="ECO:0000313" key="2">
    <source>
        <dbReference type="Proteomes" id="UP000515151"/>
    </source>
</evidence>
<dbReference type="OrthoDB" id="1933309at2759"/>
<reference evidence="2" key="1">
    <citation type="journal article" date="2020" name="Plant Biotechnol. J.">
        <title>The pomegranate (Punica granatum L.) draft genome dissects genetic divergence between soft- and hard-seeded cultivars.</title>
        <authorList>
            <person name="Luo X."/>
            <person name="Li H."/>
            <person name="Wu Z."/>
            <person name="Yao W."/>
            <person name="Zhao P."/>
            <person name="Cao D."/>
            <person name="Yu H."/>
            <person name="Li K."/>
            <person name="Poudel K."/>
            <person name="Zhao D."/>
            <person name="Zhang F."/>
            <person name="Xia X."/>
            <person name="Chen L."/>
            <person name="Wang Q."/>
            <person name="Jing D."/>
            <person name="Cao S."/>
        </authorList>
    </citation>
    <scope>NUCLEOTIDE SEQUENCE [LARGE SCALE GENOMIC DNA]</scope>
    <source>
        <strain evidence="2">cv. Tunisia</strain>
    </source>
</reference>
<dbReference type="Proteomes" id="UP000515151">
    <property type="component" value="Chromosome 1"/>
</dbReference>
<dbReference type="GeneID" id="116193021"/>
<reference evidence="3" key="2">
    <citation type="submission" date="2025-08" db="UniProtKB">
        <authorList>
            <consortium name="RefSeq"/>
        </authorList>
    </citation>
    <scope>IDENTIFICATION</scope>
    <source>
        <tissue evidence="3">Leaf</tissue>
    </source>
</reference>
<gene>
    <name evidence="3" type="primary">LOC116193021</name>
</gene>
<dbReference type="PANTHER" id="PTHR37198:SF1">
    <property type="entry name" value="NUCLEOLIN"/>
    <property type="match status" value="1"/>
</dbReference>
<evidence type="ECO:0000313" key="3">
    <source>
        <dbReference type="RefSeq" id="XP_031377608.1"/>
    </source>
</evidence>
<protein>
    <submittedName>
        <fullName evidence="3">Uncharacterized protein LOC116193021 isoform X1</fullName>
    </submittedName>
</protein>
<feature type="compositionally biased region" description="Basic and acidic residues" evidence="1">
    <location>
        <begin position="349"/>
        <end position="369"/>
    </location>
</feature>
<name>A0A6P8C967_PUNGR</name>
<dbReference type="PANTHER" id="PTHR37198">
    <property type="entry name" value="NUCLEOLIN"/>
    <property type="match status" value="1"/>
</dbReference>
<feature type="compositionally biased region" description="Basic and acidic residues" evidence="1">
    <location>
        <begin position="265"/>
        <end position="297"/>
    </location>
</feature>
<feature type="region of interest" description="Disordered" evidence="1">
    <location>
        <begin position="265"/>
        <end position="399"/>
    </location>
</feature>
<organism evidence="2 3">
    <name type="scientific">Punica granatum</name>
    <name type="common">Pomegranate</name>
    <dbReference type="NCBI Taxonomy" id="22663"/>
    <lineage>
        <taxon>Eukaryota</taxon>
        <taxon>Viridiplantae</taxon>
        <taxon>Streptophyta</taxon>
        <taxon>Embryophyta</taxon>
        <taxon>Tracheophyta</taxon>
        <taxon>Spermatophyta</taxon>
        <taxon>Magnoliopsida</taxon>
        <taxon>eudicotyledons</taxon>
        <taxon>Gunneridae</taxon>
        <taxon>Pentapetalae</taxon>
        <taxon>rosids</taxon>
        <taxon>malvids</taxon>
        <taxon>Myrtales</taxon>
        <taxon>Lythraceae</taxon>
        <taxon>Punica</taxon>
    </lineage>
</organism>
<feature type="compositionally biased region" description="Basic residues" evidence="1">
    <location>
        <begin position="311"/>
        <end position="320"/>
    </location>
</feature>